<dbReference type="GO" id="GO:0004066">
    <property type="term" value="F:asparagine synthase (glutamine-hydrolyzing) activity"/>
    <property type="evidence" value="ECO:0007669"/>
    <property type="project" value="UniProtKB-EC"/>
</dbReference>
<dbReference type="PANTHER" id="PTHR43284:SF1">
    <property type="entry name" value="ASPARAGINE SYNTHETASE"/>
    <property type="match status" value="1"/>
</dbReference>
<evidence type="ECO:0000256" key="3">
    <source>
        <dbReference type="ARBA" id="ARBA00012737"/>
    </source>
</evidence>
<keyword evidence="4 8" id="KW-0547">Nucleotide-binding</keyword>
<evidence type="ECO:0000313" key="12">
    <source>
        <dbReference type="Proteomes" id="UP000319040"/>
    </source>
</evidence>
<evidence type="ECO:0000256" key="6">
    <source>
        <dbReference type="ARBA" id="ARBA00022962"/>
    </source>
</evidence>
<feature type="site" description="Important for beta-aspartyl-AMP intermediate formation" evidence="9">
    <location>
        <position position="342"/>
    </location>
</feature>
<feature type="binding site" evidence="8">
    <location>
        <position position="266"/>
    </location>
    <ligand>
        <name>ATP</name>
        <dbReference type="ChEBI" id="CHEBI:30616"/>
    </ligand>
</feature>
<gene>
    <name evidence="11" type="ORF">SAMN06265379_104200</name>
</gene>
<dbReference type="InterPro" id="IPR001962">
    <property type="entry name" value="Asn_synthase"/>
</dbReference>
<name>A0A521D444_SACCC</name>
<comment type="catalytic activity">
    <reaction evidence="7">
        <text>L-aspartate + L-glutamine + ATP + H2O = L-asparagine + L-glutamate + AMP + diphosphate + H(+)</text>
        <dbReference type="Rhea" id="RHEA:12228"/>
        <dbReference type="ChEBI" id="CHEBI:15377"/>
        <dbReference type="ChEBI" id="CHEBI:15378"/>
        <dbReference type="ChEBI" id="CHEBI:29985"/>
        <dbReference type="ChEBI" id="CHEBI:29991"/>
        <dbReference type="ChEBI" id="CHEBI:30616"/>
        <dbReference type="ChEBI" id="CHEBI:33019"/>
        <dbReference type="ChEBI" id="CHEBI:58048"/>
        <dbReference type="ChEBI" id="CHEBI:58359"/>
        <dbReference type="ChEBI" id="CHEBI:456215"/>
        <dbReference type="EC" id="6.3.5.4"/>
    </reaction>
</comment>
<dbReference type="InterPro" id="IPR006426">
    <property type="entry name" value="Asn_synth_AEB"/>
</dbReference>
<reference evidence="11 12" key="1">
    <citation type="submission" date="2017-05" db="EMBL/GenBank/DDBJ databases">
        <authorList>
            <person name="Varghese N."/>
            <person name="Submissions S."/>
        </authorList>
    </citation>
    <scope>NUCLEOTIDE SEQUENCE [LARGE SCALE GENOMIC DNA]</scope>
    <source>
        <strain evidence="11 12">DSM 27040</strain>
    </source>
</reference>
<evidence type="ECO:0000259" key="10">
    <source>
        <dbReference type="PROSITE" id="PS51278"/>
    </source>
</evidence>
<feature type="domain" description="Glutamine amidotransferase type-2" evidence="10">
    <location>
        <begin position="1"/>
        <end position="190"/>
    </location>
</feature>
<keyword evidence="6" id="KW-0315">Glutamine amidotransferase</keyword>
<evidence type="ECO:0000256" key="7">
    <source>
        <dbReference type="ARBA" id="ARBA00048741"/>
    </source>
</evidence>
<dbReference type="PROSITE" id="PS51278">
    <property type="entry name" value="GATASE_TYPE_2"/>
    <property type="match status" value="1"/>
</dbReference>
<dbReference type="InterPro" id="IPR014729">
    <property type="entry name" value="Rossmann-like_a/b/a_fold"/>
</dbReference>
<evidence type="ECO:0000256" key="9">
    <source>
        <dbReference type="PIRSR" id="PIRSR001589-3"/>
    </source>
</evidence>
<feature type="binding site" evidence="8">
    <location>
        <position position="77"/>
    </location>
    <ligand>
        <name>L-glutamine</name>
        <dbReference type="ChEBI" id="CHEBI:58359"/>
    </ligand>
</feature>
<dbReference type="SUPFAM" id="SSF56235">
    <property type="entry name" value="N-terminal nucleophile aminohydrolases (Ntn hydrolases)"/>
    <property type="match status" value="1"/>
</dbReference>
<keyword evidence="5 8" id="KW-0067">ATP-binding</keyword>
<protein>
    <recommendedName>
        <fullName evidence="3">asparagine synthase (glutamine-hydrolyzing)</fullName>
        <ecNumber evidence="3">6.3.5.4</ecNumber>
    </recommendedName>
</protein>
<dbReference type="GO" id="GO:0006529">
    <property type="term" value="P:asparagine biosynthetic process"/>
    <property type="evidence" value="ECO:0007669"/>
    <property type="project" value="InterPro"/>
</dbReference>
<dbReference type="SUPFAM" id="SSF52402">
    <property type="entry name" value="Adenine nucleotide alpha hydrolases-like"/>
    <property type="match status" value="1"/>
</dbReference>
<dbReference type="Pfam" id="PF13537">
    <property type="entry name" value="GATase_7"/>
    <property type="match status" value="1"/>
</dbReference>
<evidence type="ECO:0000256" key="4">
    <source>
        <dbReference type="ARBA" id="ARBA00022741"/>
    </source>
</evidence>
<dbReference type="GO" id="GO:0005829">
    <property type="term" value="C:cytosol"/>
    <property type="evidence" value="ECO:0007669"/>
    <property type="project" value="TreeGrafter"/>
</dbReference>
<evidence type="ECO:0000256" key="1">
    <source>
        <dbReference type="ARBA" id="ARBA00005187"/>
    </source>
</evidence>
<dbReference type="InterPro" id="IPR017932">
    <property type="entry name" value="GATase_2_dom"/>
</dbReference>
<evidence type="ECO:0000256" key="8">
    <source>
        <dbReference type="PIRSR" id="PIRSR001589-2"/>
    </source>
</evidence>
<dbReference type="EMBL" id="FXTB01000004">
    <property type="protein sequence ID" value="SMO66454.1"/>
    <property type="molecule type" value="Genomic_DNA"/>
</dbReference>
<dbReference type="Proteomes" id="UP000319040">
    <property type="component" value="Unassembled WGS sequence"/>
</dbReference>
<dbReference type="CDD" id="cd01991">
    <property type="entry name" value="Asn_synthase_B_C"/>
    <property type="match status" value="1"/>
</dbReference>
<comment type="similarity">
    <text evidence="2">Belongs to the asparagine synthetase family.</text>
</comment>
<comment type="pathway">
    <text evidence="1">Amino-acid biosynthesis; L-asparagine biosynthesis; L-asparagine from L-aspartate (L-Gln route): step 1/1.</text>
</comment>
<dbReference type="InterPro" id="IPR033738">
    <property type="entry name" value="AsnB_N"/>
</dbReference>
<evidence type="ECO:0000256" key="2">
    <source>
        <dbReference type="ARBA" id="ARBA00005752"/>
    </source>
</evidence>
<dbReference type="NCBIfam" id="TIGR01536">
    <property type="entry name" value="asn_synth_AEB"/>
    <property type="match status" value="1"/>
</dbReference>
<dbReference type="AlphaFoldDB" id="A0A521D444"/>
<proteinExistence type="inferred from homology"/>
<dbReference type="InterPro" id="IPR051786">
    <property type="entry name" value="ASN_synthetase/amidase"/>
</dbReference>
<sequence length="634" mass="71565">MLARIGHRGPDECGLYVSENACLGSVRLSIVDLMSGQQPMATPDGRYWISYNGEVYNHPELRKMLCQKGHRFTSHCDTEVVLHMYQEFGADCLSRMNGQFAIAIWDTHKQELFLARDRVGIRPLFFTNTTSGFVFASEIKALFEYPDTSRSINATGLSQVFTFWTTLSPYTAFEKIYEVPPGCYALLTNDKLKVTPYWAMTFNKNTEKISLGDAKDKFNALFRDAIALRMRADVPVAAYLSGGLDSTSTTAFIKQMFPDKLNTFSIGFEQKDFDESDFQTEVAHFFNTQHHSISFKNSDVASLFEKVIWHTEIPVLRTAPFPMFKLSELVRRHGIKVVITGEGADEMLGGYNIFKEAIIRHFWAKYPESKLRPLLLKKLYPYLPQIKNGSIGMLKLFFAYKLSETNSPVYSHLLRWNNTGRIGKLLSHQFKEQAGNNDLIGGYANSIASTLAQYSPLAKAQFIESNIFMSGYLLSSQGDRVAMANSVEGRYPFLDHRLVEFCSTLPDELKISGLDEKYLLKQVVKDIIPSSVLKRPKQAYRAPVAQALLSDKSGFVDNYLSAHNLNESGVFDSTAVEKLMHKLKNGQGNNEVDNMALMAILSTQVLHQLYIKNHTGIALNEISQGRVMNETCNK</sequence>
<dbReference type="PIRSF" id="PIRSF001589">
    <property type="entry name" value="Asn_synthetase_glu-h"/>
    <property type="match status" value="1"/>
</dbReference>
<dbReference type="EC" id="6.3.5.4" evidence="3"/>
<keyword evidence="12" id="KW-1185">Reference proteome</keyword>
<dbReference type="InterPro" id="IPR029055">
    <property type="entry name" value="Ntn_hydrolases_N"/>
</dbReference>
<organism evidence="11 12">
    <name type="scientific">Saccharicrinis carchari</name>
    <dbReference type="NCBI Taxonomy" id="1168039"/>
    <lineage>
        <taxon>Bacteria</taxon>
        <taxon>Pseudomonadati</taxon>
        <taxon>Bacteroidota</taxon>
        <taxon>Bacteroidia</taxon>
        <taxon>Marinilabiliales</taxon>
        <taxon>Marinilabiliaceae</taxon>
        <taxon>Saccharicrinis</taxon>
    </lineage>
</organism>
<dbReference type="GO" id="GO:0005524">
    <property type="term" value="F:ATP binding"/>
    <property type="evidence" value="ECO:0007669"/>
    <property type="project" value="UniProtKB-KW"/>
</dbReference>
<dbReference type="PANTHER" id="PTHR43284">
    <property type="entry name" value="ASPARAGINE SYNTHETASE (GLUTAMINE-HYDROLYZING)"/>
    <property type="match status" value="1"/>
</dbReference>
<accession>A0A521D444</accession>
<dbReference type="CDD" id="cd00712">
    <property type="entry name" value="AsnB"/>
    <property type="match status" value="1"/>
</dbReference>
<evidence type="ECO:0000313" key="11">
    <source>
        <dbReference type="EMBL" id="SMO66454.1"/>
    </source>
</evidence>
<evidence type="ECO:0000256" key="5">
    <source>
        <dbReference type="ARBA" id="ARBA00022840"/>
    </source>
</evidence>
<dbReference type="Gene3D" id="3.60.20.10">
    <property type="entry name" value="Glutamine Phosphoribosylpyrophosphate, subunit 1, domain 1"/>
    <property type="match status" value="1"/>
</dbReference>
<dbReference type="Pfam" id="PF00733">
    <property type="entry name" value="Asn_synthase"/>
    <property type="match status" value="1"/>
</dbReference>
<dbReference type="Gene3D" id="3.40.50.620">
    <property type="entry name" value="HUPs"/>
    <property type="match status" value="2"/>
</dbReference>